<dbReference type="GO" id="GO:0016705">
    <property type="term" value="F:oxidoreductase activity, acting on paired donors, with incorporation or reduction of molecular oxygen"/>
    <property type="evidence" value="ECO:0007669"/>
    <property type="project" value="InterPro"/>
</dbReference>
<evidence type="ECO:0000256" key="8">
    <source>
        <dbReference type="ARBA" id="ARBA00023002"/>
    </source>
</evidence>
<evidence type="ECO:0000256" key="5">
    <source>
        <dbReference type="ARBA" id="ARBA00022692"/>
    </source>
</evidence>
<dbReference type="Pfam" id="PF00067">
    <property type="entry name" value="p450"/>
    <property type="match status" value="1"/>
</dbReference>
<evidence type="ECO:0000256" key="9">
    <source>
        <dbReference type="ARBA" id="ARBA00023004"/>
    </source>
</evidence>
<proteinExistence type="inferred from homology"/>
<comment type="similarity">
    <text evidence="3">Belongs to the cytochrome P450 family.</text>
</comment>
<keyword evidence="6" id="KW-0479">Metal-binding</keyword>
<name>A0A4U6UY56_SETVI</name>
<dbReference type="SUPFAM" id="SSF48264">
    <property type="entry name" value="Cytochrome P450"/>
    <property type="match status" value="1"/>
</dbReference>
<keyword evidence="8" id="KW-0560">Oxidoreductase</keyword>
<dbReference type="GO" id="GO:0004497">
    <property type="term" value="F:monooxygenase activity"/>
    <property type="evidence" value="ECO:0007669"/>
    <property type="project" value="UniProtKB-KW"/>
</dbReference>
<dbReference type="PANTHER" id="PTHR24282:SF100">
    <property type="entry name" value="OS06G0191800 PROTEIN"/>
    <property type="match status" value="1"/>
</dbReference>
<evidence type="ECO:0000256" key="2">
    <source>
        <dbReference type="ARBA" id="ARBA00004370"/>
    </source>
</evidence>
<evidence type="ECO:0000256" key="1">
    <source>
        <dbReference type="ARBA" id="ARBA00001971"/>
    </source>
</evidence>
<accession>A0A4U6UY56</accession>
<dbReference type="GO" id="GO:0006629">
    <property type="term" value="P:lipid metabolic process"/>
    <property type="evidence" value="ECO:0007669"/>
    <property type="project" value="UniProtKB-ARBA"/>
</dbReference>
<dbReference type="InterPro" id="IPR036396">
    <property type="entry name" value="Cyt_P450_sf"/>
</dbReference>
<keyword evidence="7" id="KW-1133">Transmembrane helix</keyword>
<dbReference type="EMBL" id="CM016555">
    <property type="protein sequence ID" value="TKW19753.1"/>
    <property type="molecule type" value="Genomic_DNA"/>
</dbReference>
<keyword evidence="5" id="KW-0812">Transmembrane</keyword>
<dbReference type="Gene3D" id="1.10.630.10">
    <property type="entry name" value="Cytochrome P450"/>
    <property type="match status" value="1"/>
</dbReference>
<dbReference type="GO" id="GO:0005506">
    <property type="term" value="F:iron ion binding"/>
    <property type="evidence" value="ECO:0007669"/>
    <property type="project" value="InterPro"/>
</dbReference>
<dbReference type="InterPro" id="IPR001128">
    <property type="entry name" value="Cyt_P450"/>
</dbReference>
<comment type="subcellular location">
    <subcellularLocation>
        <location evidence="2">Membrane</location>
    </subcellularLocation>
</comment>
<keyword evidence="13" id="KW-1185">Reference proteome</keyword>
<evidence type="ECO:0000256" key="10">
    <source>
        <dbReference type="ARBA" id="ARBA00023033"/>
    </source>
</evidence>
<keyword evidence="4" id="KW-0349">Heme</keyword>
<evidence type="ECO:0000313" key="13">
    <source>
        <dbReference type="Proteomes" id="UP000298652"/>
    </source>
</evidence>
<evidence type="ECO:0000256" key="3">
    <source>
        <dbReference type="ARBA" id="ARBA00010617"/>
    </source>
</evidence>
<evidence type="ECO:0008006" key="14">
    <source>
        <dbReference type="Google" id="ProtNLM"/>
    </source>
</evidence>
<sequence length="327" mass="35087">MRGLAWFIEFFVHIQMVQTGGGMGMAVAAALAVALLPWLWAALVHLVCRPYAVARAFARQGIRGPPYRFFVGNAGEATAMLEAASGEAARDRSSHDIVPRVMPHLRAWTSLYGKVFLSWSGSTPALCVGSYAMARRVLSDKAGLYGKKDPGPAILALLGMGLIFAEGEDWVRHRRVVHPAFARNKLKAMAGVVAACAGEVIRSWEAAAAVGGEVTVEVGQQFMELTADVISRTAFGSSYRQGKEVFLAQRELQLMAFASNRVRVPGMQWARPRPTCAGGGSRGRCVARLWPSSTSACLPPRRAPATTAPTCSASCSRRTPARAVRAS</sequence>
<dbReference type="GO" id="GO:0020037">
    <property type="term" value="F:heme binding"/>
    <property type="evidence" value="ECO:0007669"/>
    <property type="project" value="InterPro"/>
</dbReference>
<keyword evidence="11" id="KW-0472">Membrane</keyword>
<dbReference type="AlphaFoldDB" id="A0A4U6UY56"/>
<dbReference type="GO" id="GO:0016020">
    <property type="term" value="C:membrane"/>
    <property type="evidence" value="ECO:0007669"/>
    <property type="project" value="UniProtKB-SubCell"/>
</dbReference>
<evidence type="ECO:0000256" key="11">
    <source>
        <dbReference type="ARBA" id="ARBA00023136"/>
    </source>
</evidence>
<evidence type="ECO:0000313" key="12">
    <source>
        <dbReference type="EMBL" id="TKW19753.1"/>
    </source>
</evidence>
<keyword evidence="10" id="KW-0503">Monooxygenase</keyword>
<gene>
    <name evidence="12" type="ORF">SEVIR_4G040901v2</name>
</gene>
<reference evidence="12" key="1">
    <citation type="submission" date="2019-03" db="EMBL/GenBank/DDBJ databases">
        <title>WGS assembly of Setaria viridis.</title>
        <authorList>
            <person name="Huang P."/>
            <person name="Jenkins J."/>
            <person name="Grimwood J."/>
            <person name="Barry K."/>
            <person name="Healey A."/>
            <person name="Mamidi S."/>
            <person name="Sreedasyam A."/>
            <person name="Shu S."/>
            <person name="Feldman M."/>
            <person name="Wu J."/>
            <person name="Yu Y."/>
            <person name="Chen C."/>
            <person name="Johnson J."/>
            <person name="Rokhsar D."/>
            <person name="Baxter I."/>
            <person name="Schmutz J."/>
            <person name="Brutnell T."/>
            <person name="Kellogg E."/>
        </authorList>
    </citation>
    <scope>NUCLEOTIDE SEQUENCE [LARGE SCALE GENOMIC DNA]</scope>
</reference>
<dbReference type="InterPro" id="IPR002402">
    <property type="entry name" value="Cyt_P450_E_grp-II"/>
</dbReference>
<comment type="cofactor">
    <cofactor evidence="1">
        <name>heme</name>
        <dbReference type="ChEBI" id="CHEBI:30413"/>
    </cofactor>
</comment>
<dbReference type="PANTHER" id="PTHR24282">
    <property type="entry name" value="CYTOCHROME P450 FAMILY MEMBER"/>
    <property type="match status" value="1"/>
</dbReference>
<dbReference type="Proteomes" id="UP000298652">
    <property type="component" value="Chromosome 4"/>
</dbReference>
<dbReference type="PRINTS" id="PR00464">
    <property type="entry name" value="EP450II"/>
</dbReference>
<evidence type="ECO:0000256" key="7">
    <source>
        <dbReference type="ARBA" id="ARBA00022989"/>
    </source>
</evidence>
<dbReference type="OMA" id="EHENREI"/>
<evidence type="ECO:0000256" key="4">
    <source>
        <dbReference type="ARBA" id="ARBA00022617"/>
    </source>
</evidence>
<protein>
    <recommendedName>
        <fullName evidence="14">Cytochrome P450</fullName>
    </recommendedName>
</protein>
<organism evidence="12 13">
    <name type="scientific">Setaria viridis</name>
    <name type="common">Green bristlegrass</name>
    <name type="synonym">Setaria italica subsp. viridis</name>
    <dbReference type="NCBI Taxonomy" id="4556"/>
    <lineage>
        <taxon>Eukaryota</taxon>
        <taxon>Viridiplantae</taxon>
        <taxon>Streptophyta</taxon>
        <taxon>Embryophyta</taxon>
        <taxon>Tracheophyta</taxon>
        <taxon>Spermatophyta</taxon>
        <taxon>Magnoliopsida</taxon>
        <taxon>Liliopsida</taxon>
        <taxon>Poales</taxon>
        <taxon>Poaceae</taxon>
        <taxon>PACMAD clade</taxon>
        <taxon>Panicoideae</taxon>
        <taxon>Panicodae</taxon>
        <taxon>Paniceae</taxon>
        <taxon>Cenchrinae</taxon>
        <taxon>Setaria</taxon>
    </lineage>
</organism>
<dbReference type="InterPro" id="IPR050665">
    <property type="entry name" value="Cytochrome_P450_Monooxygen"/>
</dbReference>
<keyword evidence="9" id="KW-0408">Iron</keyword>
<evidence type="ECO:0000256" key="6">
    <source>
        <dbReference type="ARBA" id="ARBA00022723"/>
    </source>
</evidence>
<dbReference type="Gramene" id="TKW19753">
    <property type="protein sequence ID" value="TKW19753"/>
    <property type="gene ID" value="SEVIR_4G040901v2"/>
</dbReference>